<protein>
    <submittedName>
        <fullName evidence="1">Uncharacterized protein</fullName>
    </submittedName>
</protein>
<reference evidence="1 3" key="1">
    <citation type="submission" date="2018-08" db="EMBL/GenBank/DDBJ databases">
        <title>Genomic investigation of the strawberry pathogen Phytophthora fragariae indicates pathogenicity is determined by transcriptional variation in three key races.</title>
        <authorList>
            <person name="Adams T.M."/>
            <person name="Armitage A.D."/>
            <person name="Sobczyk M.K."/>
            <person name="Bates H.J."/>
            <person name="Dunwell J.M."/>
            <person name="Nellist C.F."/>
            <person name="Harrison R.J."/>
        </authorList>
    </citation>
    <scope>NUCLEOTIDE SEQUENCE [LARGE SCALE GENOMIC DNA]</scope>
    <source>
        <strain evidence="2 4">NOV-77</strain>
        <strain evidence="1 3">NOV-9</strain>
    </source>
</reference>
<dbReference type="EMBL" id="QXFY01001457">
    <property type="protein sequence ID" value="KAE9317289.1"/>
    <property type="molecule type" value="Genomic_DNA"/>
</dbReference>
<evidence type="ECO:0000313" key="2">
    <source>
        <dbReference type="EMBL" id="KAE9317289.1"/>
    </source>
</evidence>
<proteinExistence type="predicted"/>
<evidence type="ECO:0000313" key="1">
    <source>
        <dbReference type="EMBL" id="KAE8931022.1"/>
    </source>
</evidence>
<evidence type="ECO:0000313" key="4">
    <source>
        <dbReference type="Proteomes" id="UP000486351"/>
    </source>
</evidence>
<evidence type="ECO:0000313" key="3">
    <source>
        <dbReference type="Proteomes" id="UP000429523"/>
    </source>
</evidence>
<dbReference type="EMBL" id="QXGF01001296">
    <property type="protein sequence ID" value="KAE8931022.1"/>
    <property type="molecule type" value="Genomic_DNA"/>
</dbReference>
<dbReference type="Proteomes" id="UP000429523">
    <property type="component" value="Unassembled WGS sequence"/>
</dbReference>
<dbReference type="AlphaFoldDB" id="A0A6A3EBQ5"/>
<accession>A0A6A3EBQ5</accession>
<sequence length="218" mass="25811">MTKHQHSVGSDDCQAGVLPGLNFCVFNGGTLCYRHRFLLRKLLVNKVWSQAACRFEAWKTFCSRSCVLLDELLEVDRHQRRRCAFSRWKRVVYSQQLGEEAEATVIVRRSHQAAKILARVVTKHDKLVVLSVWVEWRTWHRKQRCVLFQRGAMFQKRRRFRQWLEFAIQLKAHHRHRVHQVREILSEVVNFSVVKAEFTRAAISNDDPNHKEIRAAKL</sequence>
<organism evidence="1 3">
    <name type="scientific">Phytophthora fragariae</name>
    <dbReference type="NCBI Taxonomy" id="53985"/>
    <lineage>
        <taxon>Eukaryota</taxon>
        <taxon>Sar</taxon>
        <taxon>Stramenopiles</taxon>
        <taxon>Oomycota</taxon>
        <taxon>Peronosporomycetes</taxon>
        <taxon>Peronosporales</taxon>
        <taxon>Peronosporaceae</taxon>
        <taxon>Phytophthora</taxon>
    </lineage>
</organism>
<dbReference type="Proteomes" id="UP000486351">
    <property type="component" value="Unassembled WGS sequence"/>
</dbReference>
<gene>
    <name evidence="2" type="ORF">PF008_g18783</name>
    <name evidence="1" type="ORF">PF009_g18898</name>
</gene>
<comment type="caution">
    <text evidence="1">The sequence shown here is derived from an EMBL/GenBank/DDBJ whole genome shotgun (WGS) entry which is preliminary data.</text>
</comment>
<name>A0A6A3EBQ5_9STRA</name>